<protein>
    <submittedName>
        <fullName evidence="1">Uncharacterized protein</fullName>
    </submittedName>
</protein>
<gene>
    <name evidence="1" type="ORF">VNO78_23655</name>
</gene>
<accession>A0AAN9XDS9</accession>
<reference evidence="1 2" key="1">
    <citation type="submission" date="2024-01" db="EMBL/GenBank/DDBJ databases">
        <title>The genomes of 5 underutilized Papilionoideae crops provide insights into root nodulation and disease resistanc.</title>
        <authorList>
            <person name="Jiang F."/>
        </authorList>
    </citation>
    <scope>NUCLEOTIDE SEQUENCE [LARGE SCALE GENOMIC DNA]</scope>
    <source>
        <strain evidence="1">DUOXIRENSHENG_FW03</strain>
        <tissue evidence="1">Leaves</tissue>
    </source>
</reference>
<proteinExistence type="predicted"/>
<comment type="caution">
    <text evidence="1">The sequence shown here is derived from an EMBL/GenBank/DDBJ whole genome shotgun (WGS) entry which is preliminary data.</text>
</comment>
<dbReference type="EMBL" id="JAYMYS010000006">
    <property type="protein sequence ID" value="KAK7388828.1"/>
    <property type="molecule type" value="Genomic_DNA"/>
</dbReference>
<organism evidence="1 2">
    <name type="scientific">Psophocarpus tetragonolobus</name>
    <name type="common">Winged bean</name>
    <name type="synonym">Dolichos tetragonolobus</name>
    <dbReference type="NCBI Taxonomy" id="3891"/>
    <lineage>
        <taxon>Eukaryota</taxon>
        <taxon>Viridiplantae</taxon>
        <taxon>Streptophyta</taxon>
        <taxon>Embryophyta</taxon>
        <taxon>Tracheophyta</taxon>
        <taxon>Spermatophyta</taxon>
        <taxon>Magnoliopsida</taxon>
        <taxon>eudicotyledons</taxon>
        <taxon>Gunneridae</taxon>
        <taxon>Pentapetalae</taxon>
        <taxon>rosids</taxon>
        <taxon>fabids</taxon>
        <taxon>Fabales</taxon>
        <taxon>Fabaceae</taxon>
        <taxon>Papilionoideae</taxon>
        <taxon>50 kb inversion clade</taxon>
        <taxon>NPAAA clade</taxon>
        <taxon>indigoferoid/millettioid clade</taxon>
        <taxon>Phaseoleae</taxon>
        <taxon>Psophocarpus</taxon>
    </lineage>
</organism>
<sequence>MSLTTVSCVELDLVSTGGARGCLLSCVFVRKHRMSFCLRFILLSLSLYRSCINSFYSPRRRSPTSLAAGLFYFQYQLRYP</sequence>
<evidence type="ECO:0000313" key="1">
    <source>
        <dbReference type="EMBL" id="KAK7388828.1"/>
    </source>
</evidence>
<dbReference type="Proteomes" id="UP001386955">
    <property type="component" value="Unassembled WGS sequence"/>
</dbReference>
<keyword evidence="2" id="KW-1185">Reference proteome</keyword>
<evidence type="ECO:0000313" key="2">
    <source>
        <dbReference type="Proteomes" id="UP001386955"/>
    </source>
</evidence>
<name>A0AAN9XDS9_PSOTE</name>
<dbReference type="AlphaFoldDB" id="A0AAN9XDS9"/>